<accession>A0A1R3T2W4</accession>
<keyword evidence="2" id="KW-1185">Reference proteome</keyword>
<reference evidence="1 2" key="1">
    <citation type="submission" date="2016-08" db="EMBL/GenBank/DDBJ databases">
        <authorList>
            <person name="Seilhamer J.J."/>
        </authorList>
    </citation>
    <scope>NUCLEOTIDE SEQUENCE [LARGE SCALE GENOMIC DNA]</scope>
    <source>
        <strain evidence="1">M3/6</strain>
    </source>
</reference>
<dbReference type="Proteomes" id="UP000187464">
    <property type="component" value="Chromosome I"/>
</dbReference>
<protein>
    <submittedName>
        <fullName evidence="1">Uncharacterized protein</fullName>
    </submittedName>
</protein>
<proteinExistence type="predicted"/>
<dbReference type="AlphaFoldDB" id="A0A1R3T2W4"/>
<sequence>MIFLKRSTSNPIIWANNVIILVYIASDSDVFDTSIL</sequence>
<evidence type="ECO:0000313" key="1">
    <source>
        <dbReference type="EMBL" id="SCD19568.1"/>
    </source>
</evidence>
<dbReference type="KEGG" id="psac:PSM36_0741"/>
<name>A0A1R3T2W4_9BACT</name>
<organism evidence="1 2">
    <name type="scientific">Proteiniphilum saccharofermentans</name>
    <dbReference type="NCBI Taxonomy" id="1642647"/>
    <lineage>
        <taxon>Bacteria</taxon>
        <taxon>Pseudomonadati</taxon>
        <taxon>Bacteroidota</taxon>
        <taxon>Bacteroidia</taxon>
        <taxon>Bacteroidales</taxon>
        <taxon>Dysgonomonadaceae</taxon>
        <taxon>Proteiniphilum</taxon>
    </lineage>
</organism>
<gene>
    <name evidence="1" type="ORF">PSM36_0741</name>
</gene>
<evidence type="ECO:0000313" key="2">
    <source>
        <dbReference type="Proteomes" id="UP000187464"/>
    </source>
</evidence>
<dbReference type="EMBL" id="LT605205">
    <property type="protein sequence ID" value="SCD19568.1"/>
    <property type="molecule type" value="Genomic_DNA"/>
</dbReference>